<keyword evidence="2 5" id="KW-0808">Transferase</keyword>
<dbReference type="AlphaFoldDB" id="A0A0R3JXS1"/>
<protein>
    <submittedName>
        <fullName evidence="5">Chemotaxis protein methyltransferase Cher2</fullName>
        <ecNumber evidence="5">2.1.1.80</ecNumber>
    </submittedName>
</protein>
<dbReference type="InterPro" id="IPR050903">
    <property type="entry name" value="Bact_Chemotaxis_MeTrfase"/>
</dbReference>
<evidence type="ECO:0000313" key="5">
    <source>
        <dbReference type="EMBL" id="KRQ85998.1"/>
    </source>
</evidence>
<dbReference type="PROSITE" id="PS50123">
    <property type="entry name" value="CHER"/>
    <property type="match status" value="1"/>
</dbReference>
<keyword evidence="6" id="KW-1185">Reference proteome</keyword>
<comment type="caution">
    <text evidence="5">The sequence shown here is derived from an EMBL/GenBank/DDBJ whole genome shotgun (WGS) entry which is preliminary data.</text>
</comment>
<accession>A0A0R3JXS1</accession>
<dbReference type="PATRIC" id="fig|908809.3.peg.2214"/>
<dbReference type="EMBL" id="LKHP01000018">
    <property type="protein sequence ID" value="KRQ85998.1"/>
    <property type="molecule type" value="Genomic_DNA"/>
</dbReference>
<gene>
    <name evidence="5" type="primary">cheR2_1</name>
    <name evidence="5" type="ORF">ABG79_02226</name>
</gene>
<feature type="domain" description="CheR-type methyltransferase" evidence="4">
    <location>
        <begin position="1"/>
        <end position="257"/>
    </location>
</feature>
<name>A0A0R3JXS1_CALMK</name>
<dbReference type="InterPro" id="IPR000780">
    <property type="entry name" value="CheR_MeTrfase"/>
</dbReference>
<dbReference type="STRING" id="908809.ABG79_02226"/>
<keyword evidence="1 5" id="KW-0489">Methyltransferase</keyword>
<sequence length="258" mass="30287">MEFKKIEQFVLKEYSIDLSAYKSKQLLRRVESFMTRAGAKDEDEFILKLKTDSALSKKFLDHLTINVSEFFRNKDLFLELEGKIKEQLHPEKRTLKIWSAACSNGAEPYTLAIILDKLTPNKKHNILATDIDTTILEVAKRGIYKQSDVKNVDNELLNKYFQHKDDNYIIKDFIKERVTFKKHDLILDRYENDFDLIVCRNVVIYFTQEIKNQIYKKFFNAMKPGALLFVGATESIYNYKEFGFEKASTFIYRKPGGV</sequence>
<proteinExistence type="predicted"/>
<dbReference type="SUPFAM" id="SSF53335">
    <property type="entry name" value="S-adenosyl-L-methionine-dependent methyltransferases"/>
    <property type="match status" value="1"/>
</dbReference>
<dbReference type="OrthoDB" id="9816309at2"/>
<dbReference type="EC" id="2.1.1.80" evidence="5"/>
<dbReference type="InterPro" id="IPR029063">
    <property type="entry name" value="SAM-dependent_MTases_sf"/>
</dbReference>
<organism evidence="5 6">
    <name type="scientific">Caloramator mitchellensis</name>
    <dbReference type="NCBI Taxonomy" id="908809"/>
    <lineage>
        <taxon>Bacteria</taxon>
        <taxon>Bacillati</taxon>
        <taxon>Bacillota</taxon>
        <taxon>Clostridia</taxon>
        <taxon>Eubacteriales</taxon>
        <taxon>Clostridiaceae</taxon>
        <taxon>Caloramator</taxon>
    </lineage>
</organism>
<dbReference type="SMART" id="SM00138">
    <property type="entry name" value="MeTrc"/>
    <property type="match status" value="1"/>
</dbReference>
<evidence type="ECO:0000313" key="6">
    <source>
        <dbReference type="Proteomes" id="UP000052015"/>
    </source>
</evidence>
<dbReference type="Pfam" id="PF01739">
    <property type="entry name" value="CheR"/>
    <property type="match status" value="1"/>
</dbReference>
<dbReference type="PANTHER" id="PTHR24422">
    <property type="entry name" value="CHEMOTAXIS PROTEIN METHYLTRANSFERASE"/>
    <property type="match status" value="1"/>
</dbReference>
<evidence type="ECO:0000256" key="3">
    <source>
        <dbReference type="ARBA" id="ARBA00022691"/>
    </source>
</evidence>
<dbReference type="RefSeq" id="WP_057979511.1">
    <property type="nucleotide sequence ID" value="NZ_LKHP01000018.1"/>
</dbReference>
<dbReference type="InterPro" id="IPR022642">
    <property type="entry name" value="CheR_C"/>
</dbReference>
<dbReference type="PRINTS" id="PR00996">
    <property type="entry name" value="CHERMTFRASE"/>
</dbReference>
<dbReference type="SUPFAM" id="SSF47757">
    <property type="entry name" value="Chemotaxis receptor methyltransferase CheR, N-terminal domain"/>
    <property type="match status" value="1"/>
</dbReference>
<dbReference type="Gene3D" id="3.40.50.150">
    <property type="entry name" value="Vaccinia Virus protein VP39"/>
    <property type="match status" value="1"/>
</dbReference>
<keyword evidence="3" id="KW-0949">S-adenosyl-L-methionine</keyword>
<evidence type="ECO:0000256" key="1">
    <source>
        <dbReference type="ARBA" id="ARBA00022603"/>
    </source>
</evidence>
<evidence type="ECO:0000256" key="2">
    <source>
        <dbReference type="ARBA" id="ARBA00022679"/>
    </source>
</evidence>
<dbReference type="GO" id="GO:0032259">
    <property type="term" value="P:methylation"/>
    <property type="evidence" value="ECO:0007669"/>
    <property type="project" value="UniProtKB-KW"/>
</dbReference>
<dbReference type="Pfam" id="PF03705">
    <property type="entry name" value="CheR_N"/>
    <property type="match status" value="1"/>
</dbReference>
<reference evidence="5 6" key="1">
    <citation type="submission" date="2015-09" db="EMBL/GenBank/DDBJ databases">
        <title>Draft genome sequence of a Caloramator mitchellensis, a moderate thermophile from the Great Artesian Basin of Australia.</title>
        <authorList>
            <person name="Patel B.K."/>
        </authorList>
    </citation>
    <scope>NUCLEOTIDE SEQUENCE [LARGE SCALE GENOMIC DNA]</scope>
    <source>
        <strain evidence="5 6">VF08</strain>
    </source>
</reference>
<dbReference type="PANTHER" id="PTHR24422:SF19">
    <property type="entry name" value="CHEMOTAXIS PROTEIN METHYLTRANSFERASE"/>
    <property type="match status" value="1"/>
</dbReference>
<dbReference type="InterPro" id="IPR022641">
    <property type="entry name" value="CheR_N"/>
</dbReference>
<dbReference type="GO" id="GO:0008983">
    <property type="term" value="F:protein-glutamate O-methyltransferase activity"/>
    <property type="evidence" value="ECO:0007669"/>
    <property type="project" value="UniProtKB-EC"/>
</dbReference>
<dbReference type="Proteomes" id="UP000052015">
    <property type="component" value="Unassembled WGS sequence"/>
</dbReference>
<evidence type="ECO:0000259" key="4">
    <source>
        <dbReference type="PROSITE" id="PS50123"/>
    </source>
</evidence>